<organism evidence="1">
    <name type="scientific">Oryza meridionalis</name>
    <dbReference type="NCBI Taxonomy" id="40149"/>
    <lineage>
        <taxon>Eukaryota</taxon>
        <taxon>Viridiplantae</taxon>
        <taxon>Streptophyta</taxon>
        <taxon>Embryophyta</taxon>
        <taxon>Tracheophyta</taxon>
        <taxon>Spermatophyta</taxon>
        <taxon>Magnoliopsida</taxon>
        <taxon>Liliopsida</taxon>
        <taxon>Poales</taxon>
        <taxon>Poaceae</taxon>
        <taxon>BOP clade</taxon>
        <taxon>Oryzoideae</taxon>
        <taxon>Oryzeae</taxon>
        <taxon>Oryzinae</taxon>
        <taxon>Oryza</taxon>
    </lineage>
</organism>
<dbReference type="AlphaFoldDB" id="A0A0E0EX15"/>
<dbReference type="STRING" id="40149.A0A0E0EX15"/>
<dbReference type="Gramene" id="OMERI10G05310.1">
    <property type="protein sequence ID" value="OMERI10G05310.1"/>
    <property type="gene ID" value="OMERI10G05310"/>
</dbReference>
<dbReference type="Proteomes" id="UP000008021">
    <property type="component" value="Chromosome 10"/>
</dbReference>
<accession>A0A0E0EX15</accession>
<proteinExistence type="predicted"/>
<name>A0A0E0EX15_9ORYZ</name>
<protein>
    <submittedName>
        <fullName evidence="1">Uncharacterized protein</fullName>
    </submittedName>
</protein>
<dbReference type="Pfam" id="PF06880">
    <property type="entry name" value="DUF1262"/>
    <property type="match status" value="1"/>
</dbReference>
<dbReference type="PANTHER" id="PTHR31050:SF15">
    <property type="entry name" value="OS08G0413200 PROTEIN"/>
    <property type="match status" value="1"/>
</dbReference>
<dbReference type="EnsemblPlants" id="OMERI10G05310.1">
    <property type="protein sequence ID" value="OMERI10G05310.1"/>
    <property type="gene ID" value="OMERI10G05310"/>
</dbReference>
<reference evidence="1" key="2">
    <citation type="submission" date="2018-05" db="EMBL/GenBank/DDBJ databases">
        <title>OmerRS3 (Oryza meridionalis Reference Sequence Version 3).</title>
        <authorList>
            <person name="Zhang J."/>
            <person name="Kudrna D."/>
            <person name="Lee S."/>
            <person name="Talag J."/>
            <person name="Welchert J."/>
            <person name="Wing R.A."/>
        </authorList>
    </citation>
    <scope>NUCLEOTIDE SEQUENCE [LARGE SCALE GENOMIC DNA]</scope>
    <source>
        <strain evidence="1">cv. OR44</strain>
    </source>
</reference>
<dbReference type="InterPro" id="IPR010683">
    <property type="entry name" value="DUF1262"/>
</dbReference>
<evidence type="ECO:0000313" key="2">
    <source>
        <dbReference type="Proteomes" id="UP000008021"/>
    </source>
</evidence>
<dbReference type="eggNOG" id="ENOG502QPJ9">
    <property type="taxonomic scope" value="Eukaryota"/>
</dbReference>
<keyword evidence="2" id="KW-1185">Reference proteome</keyword>
<evidence type="ECO:0000313" key="1">
    <source>
        <dbReference type="EnsemblPlants" id="OMERI10G05310.1"/>
    </source>
</evidence>
<dbReference type="HOGENOM" id="CLU_061278_1_0_1"/>
<reference evidence="1" key="1">
    <citation type="submission" date="2015-04" db="UniProtKB">
        <authorList>
            <consortium name="EnsemblPlants"/>
        </authorList>
    </citation>
    <scope>IDENTIFICATION</scope>
</reference>
<dbReference type="PANTHER" id="PTHR31050">
    <property type="entry name" value="OS08G0413200 PROTEIN"/>
    <property type="match status" value="1"/>
</dbReference>
<sequence>MYVTRRLSQYLDLNPAAMAEAPPEGPGSGFLVVVDEAAADVCCCCGLCPDKQRYDALPHPQSRQLALSYRSAPHPAETGVKVVTGIVGQLLGVDSGGGPAMRTTTETDNVMLIPVVGLPLSSRRYYVVRTDGKHVRRVSACSREEDKTTCCFCTCVNDVPPRPFKHDDLYQQVEVQPLPRTRRFTAGAVVAGGIPPEYLRRKGWKVSTESSKYDLADDANGVDVPLRRRTPDLGGGGGSTSPSPVVVVVGRWYVPFIFVRVDDDERRRVRKDLVRRCMFYRMTLEQSWKQIYSCTREAPAPAQVTVTTTVRRSEPRLGGTYPAQEEEVGADGVKWFRPAATTAAAAVGRRALGLNVVVWERMRRELERGGWVAGDGEERIERVERCDVEGLQGRQWDKFECYMLVETFVLTRMDGSVALSYQFIHTDKIRTRWE</sequence>